<name>A0A4C1TCP1_EUMVA</name>
<proteinExistence type="predicted"/>
<comment type="caution">
    <text evidence="1">The sequence shown here is derived from an EMBL/GenBank/DDBJ whole genome shotgun (WGS) entry which is preliminary data.</text>
</comment>
<keyword evidence="2" id="KW-1185">Reference proteome</keyword>
<dbReference type="Proteomes" id="UP000299102">
    <property type="component" value="Unassembled WGS sequence"/>
</dbReference>
<reference evidence="1 2" key="1">
    <citation type="journal article" date="2019" name="Commun. Biol.">
        <title>The bagworm genome reveals a unique fibroin gene that provides high tensile strength.</title>
        <authorList>
            <person name="Kono N."/>
            <person name="Nakamura H."/>
            <person name="Ohtoshi R."/>
            <person name="Tomita M."/>
            <person name="Numata K."/>
            <person name="Arakawa K."/>
        </authorList>
    </citation>
    <scope>NUCLEOTIDE SEQUENCE [LARGE SCALE GENOMIC DNA]</scope>
</reference>
<sequence>MYIWSYFGNWPGGRLWKLSSRSIHRWESPCRVTGVRRRESSQQRFRCGPGDRLPGNLRRYLRMEIVYVPLRFGTEYPVLTIRKAGGVKRLSSRQIPIHL</sequence>
<evidence type="ECO:0000313" key="1">
    <source>
        <dbReference type="EMBL" id="GBP11218.1"/>
    </source>
</evidence>
<accession>A0A4C1TCP1</accession>
<protein>
    <submittedName>
        <fullName evidence="1">Uncharacterized protein</fullName>
    </submittedName>
</protein>
<dbReference type="EMBL" id="BGZK01000045">
    <property type="protein sequence ID" value="GBP11218.1"/>
    <property type="molecule type" value="Genomic_DNA"/>
</dbReference>
<gene>
    <name evidence="1" type="ORF">EVAR_6037_1</name>
</gene>
<evidence type="ECO:0000313" key="2">
    <source>
        <dbReference type="Proteomes" id="UP000299102"/>
    </source>
</evidence>
<dbReference type="AlphaFoldDB" id="A0A4C1TCP1"/>
<organism evidence="1 2">
    <name type="scientific">Eumeta variegata</name>
    <name type="common">Bagworm moth</name>
    <name type="synonym">Eumeta japonica</name>
    <dbReference type="NCBI Taxonomy" id="151549"/>
    <lineage>
        <taxon>Eukaryota</taxon>
        <taxon>Metazoa</taxon>
        <taxon>Ecdysozoa</taxon>
        <taxon>Arthropoda</taxon>
        <taxon>Hexapoda</taxon>
        <taxon>Insecta</taxon>
        <taxon>Pterygota</taxon>
        <taxon>Neoptera</taxon>
        <taxon>Endopterygota</taxon>
        <taxon>Lepidoptera</taxon>
        <taxon>Glossata</taxon>
        <taxon>Ditrysia</taxon>
        <taxon>Tineoidea</taxon>
        <taxon>Psychidae</taxon>
        <taxon>Oiketicinae</taxon>
        <taxon>Eumeta</taxon>
    </lineage>
</organism>